<keyword evidence="6" id="KW-0347">Helicase</keyword>
<gene>
    <name evidence="12" type="ORF">CUJ83_01565</name>
</gene>
<evidence type="ECO:0000259" key="11">
    <source>
        <dbReference type="PROSITE" id="PS50051"/>
    </source>
</evidence>
<dbReference type="SUPFAM" id="SSF52540">
    <property type="entry name" value="P-loop containing nucleoside triphosphate hydrolases"/>
    <property type="match status" value="1"/>
</dbReference>
<dbReference type="PRINTS" id="PR01660">
    <property type="entry name" value="MCMPROTEIN4"/>
</dbReference>
<dbReference type="InterPro" id="IPR041562">
    <property type="entry name" value="MCM_lid"/>
</dbReference>
<dbReference type="FunFam" id="3.40.50.300:FF:000826">
    <property type="entry name" value="Replicative DNA helicase Mcm"/>
    <property type="match status" value="1"/>
</dbReference>
<protein>
    <recommendedName>
        <fullName evidence="2">DNA helicase</fullName>
        <ecNumber evidence="2">3.6.4.12</ecNumber>
    </recommendedName>
</protein>
<feature type="domain" description="MCM C-terminal AAA(+) ATPase" evidence="11">
    <location>
        <begin position="274"/>
        <end position="480"/>
    </location>
</feature>
<dbReference type="Pfam" id="PF21120">
    <property type="entry name" value="WHD_MCM_arc"/>
    <property type="match status" value="1"/>
</dbReference>
<dbReference type="SMART" id="SM00350">
    <property type="entry name" value="MCM"/>
    <property type="match status" value="1"/>
</dbReference>
<dbReference type="RefSeq" id="WP_369423857.1">
    <property type="nucleotide sequence ID" value="NZ_PGCK01000001.1"/>
</dbReference>
<comment type="similarity">
    <text evidence="1 9">Belongs to the MCM family.</text>
</comment>
<dbReference type="GO" id="GO:0017116">
    <property type="term" value="F:single-stranded DNA helicase activity"/>
    <property type="evidence" value="ECO:0007669"/>
    <property type="project" value="TreeGrafter"/>
</dbReference>
<reference evidence="12 13" key="1">
    <citation type="submission" date="2017-11" db="EMBL/GenBank/DDBJ databases">
        <title>Isolation and Characterization of Family Methanocellaceae Species from Potential Methane Hydrate Area Offshore Southwestern Taiwan.</title>
        <authorList>
            <person name="Zhang W.-L."/>
            <person name="Chen W.-C."/>
            <person name="Lai M.-C."/>
            <person name="Chen S.-C."/>
        </authorList>
    </citation>
    <scope>NUCLEOTIDE SEQUENCE [LARGE SCALE GENOMIC DNA]</scope>
    <source>
        <strain evidence="12 13">CWC-04</strain>
    </source>
</reference>
<dbReference type="GO" id="GO:0042555">
    <property type="term" value="C:MCM complex"/>
    <property type="evidence" value="ECO:0007669"/>
    <property type="project" value="InterPro"/>
</dbReference>
<dbReference type="Gene3D" id="3.30.1640.10">
    <property type="entry name" value="mini-chromosome maintenance (MCM) complex, chain A, domain 1"/>
    <property type="match status" value="1"/>
</dbReference>
<name>A0AAP2W4W2_9EURY</name>
<sequence length="695" mass="77843">MGVSVVSSVQKWKEFLTRYYKNSIHQLAVSDSKTKSLIVEFPDLINFDVRLAEALISNPGEVLKHAEDALPLVDLPVKKQISAYIRVVKVPKKTQVRDLRSEHINTMISIDGTVRKITDVRPRIVEAAFECARCGQITYIPQEGTGKFIEPSYCVCNEEKKGVFRLLFKESRFEDYQRIKIQESPEDLKGGEQPQTLDINVSNDIAGIVTPGERIIVNGILRSAQKINKDGKSTYFDIYLDGNSLEQEQQEFDELEISPEEEETILKLSRDPRIYTKMVNSIAPSIYGYSEVKEAIALQLFSGIPKHLPDGTRIRGDIHILLVGDPGIAKSQILRYVVKLAPRGVYASGKSASSAGLTAAAVKDEFDGSWTLEAGALVLADKGVAAVDEMDKMKNEDRSSLHEAMEQQSISVAKAGIMATLKCRCSLLGAANPKLGRFDPFESIPEQINMPPSLMSRFDLIFILQDKPEERRDQNIATHILKSHYAGELNEHRKNIPTSHVREESVLDAMKPIQPEITAQLLRKYIAYAKRKVFPIMREDAKERIIKFYLELRKQGEGDNAPIAVTARQLEGLVRLAEASARMRLEDEVTIDDVEKTIDIVMTSLKQVGMDKDTGKLDIDILTVGVGKSQRERIKDLKHMIEDLSKELGGSVPVEKVIEKAAEHGLTKEKVEKELKKLKEIGEIFEPTHGSIKLS</sequence>
<dbReference type="AlphaFoldDB" id="A0AAP2W4W2"/>
<evidence type="ECO:0000256" key="8">
    <source>
        <dbReference type="ARBA" id="ARBA00023125"/>
    </source>
</evidence>
<dbReference type="EC" id="3.6.4.12" evidence="2"/>
<organism evidence="12 13">
    <name type="scientific">Methanooceanicella nereidis</name>
    <dbReference type="NCBI Taxonomy" id="2052831"/>
    <lineage>
        <taxon>Archaea</taxon>
        <taxon>Methanobacteriati</taxon>
        <taxon>Methanobacteriota</taxon>
        <taxon>Stenosarchaea group</taxon>
        <taxon>Methanomicrobia</taxon>
        <taxon>Methanocellales</taxon>
        <taxon>Methanocellaceae</taxon>
        <taxon>Methanooceanicella</taxon>
    </lineage>
</organism>
<dbReference type="SUPFAM" id="SSF50249">
    <property type="entry name" value="Nucleic acid-binding proteins"/>
    <property type="match status" value="1"/>
</dbReference>
<dbReference type="GO" id="GO:0005524">
    <property type="term" value="F:ATP binding"/>
    <property type="evidence" value="ECO:0007669"/>
    <property type="project" value="UniProtKB-KW"/>
</dbReference>
<evidence type="ECO:0000256" key="1">
    <source>
        <dbReference type="ARBA" id="ARBA00008010"/>
    </source>
</evidence>
<proteinExistence type="inferred from homology"/>
<dbReference type="Pfam" id="PF00493">
    <property type="entry name" value="MCM"/>
    <property type="match status" value="1"/>
</dbReference>
<dbReference type="Pfam" id="PF17855">
    <property type="entry name" value="MCM_lid"/>
    <property type="match status" value="1"/>
</dbReference>
<dbReference type="PROSITE" id="PS50051">
    <property type="entry name" value="MCM_2"/>
    <property type="match status" value="1"/>
</dbReference>
<keyword evidence="7 9" id="KW-0067">ATP-binding</keyword>
<dbReference type="InterPro" id="IPR001208">
    <property type="entry name" value="MCM_dom"/>
</dbReference>
<evidence type="ECO:0000256" key="3">
    <source>
        <dbReference type="ARBA" id="ARBA00022705"/>
    </source>
</evidence>
<dbReference type="Gene3D" id="1.10.10.10">
    <property type="entry name" value="Winged helix-like DNA-binding domain superfamily/Winged helix DNA-binding domain"/>
    <property type="match status" value="1"/>
</dbReference>
<dbReference type="EMBL" id="PGCK01000001">
    <property type="protein sequence ID" value="MCD1293682.1"/>
    <property type="molecule type" value="Genomic_DNA"/>
</dbReference>
<dbReference type="InterPro" id="IPR036388">
    <property type="entry name" value="WH-like_DNA-bd_sf"/>
</dbReference>
<accession>A0AAP2W4W2</accession>
<dbReference type="InterPro" id="IPR033762">
    <property type="entry name" value="MCM_OB"/>
</dbReference>
<dbReference type="InterPro" id="IPR048907">
    <property type="entry name" value="WHD_MCM_arc"/>
</dbReference>
<keyword evidence="3" id="KW-0235">DNA replication</keyword>
<dbReference type="Gene3D" id="2.40.50.140">
    <property type="entry name" value="Nucleic acid-binding proteins"/>
    <property type="match status" value="1"/>
</dbReference>
<feature type="coiled-coil region" evidence="10">
    <location>
        <begin position="627"/>
        <end position="681"/>
    </location>
</feature>
<dbReference type="GO" id="GO:0006270">
    <property type="term" value="P:DNA replication initiation"/>
    <property type="evidence" value="ECO:0007669"/>
    <property type="project" value="InterPro"/>
</dbReference>
<dbReference type="PANTHER" id="PTHR11630:SF66">
    <property type="entry name" value="DNA REPLICATION LICENSING FACTOR MCM4"/>
    <property type="match status" value="1"/>
</dbReference>
<dbReference type="FunFam" id="2.20.28.10:FF:000003">
    <property type="entry name" value="DNA helicase"/>
    <property type="match status" value="1"/>
</dbReference>
<evidence type="ECO:0000313" key="13">
    <source>
        <dbReference type="Proteomes" id="UP001320159"/>
    </source>
</evidence>
<dbReference type="Pfam" id="PF17207">
    <property type="entry name" value="MCM_OB"/>
    <property type="match status" value="1"/>
</dbReference>
<evidence type="ECO:0000313" key="12">
    <source>
        <dbReference type="EMBL" id="MCD1293682.1"/>
    </source>
</evidence>
<dbReference type="InterPro" id="IPR012340">
    <property type="entry name" value="NA-bd_OB-fold"/>
</dbReference>
<dbReference type="PANTHER" id="PTHR11630">
    <property type="entry name" value="DNA REPLICATION LICENSING FACTOR MCM FAMILY MEMBER"/>
    <property type="match status" value="1"/>
</dbReference>
<comment type="caution">
    <text evidence="12">The sequence shown here is derived from an EMBL/GenBank/DDBJ whole genome shotgun (WGS) entry which is preliminary data.</text>
</comment>
<dbReference type="PRINTS" id="PR01657">
    <property type="entry name" value="MCMFAMILY"/>
</dbReference>
<evidence type="ECO:0000256" key="10">
    <source>
        <dbReference type="SAM" id="Coils"/>
    </source>
</evidence>
<evidence type="ECO:0000256" key="7">
    <source>
        <dbReference type="ARBA" id="ARBA00022840"/>
    </source>
</evidence>
<dbReference type="GO" id="GO:0016787">
    <property type="term" value="F:hydrolase activity"/>
    <property type="evidence" value="ECO:0007669"/>
    <property type="project" value="UniProtKB-KW"/>
</dbReference>
<dbReference type="Gene3D" id="3.40.50.300">
    <property type="entry name" value="P-loop containing nucleotide triphosphate hydrolases"/>
    <property type="match status" value="1"/>
</dbReference>
<keyword evidence="10" id="KW-0175">Coiled coil</keyword>
<dbReference type="Gene3D" id="2.20.28.10">
    <property type="match status" value="1"/>
</dbReference>
<evidence type="ECO:0000256" key="2">
    <source>
        <dbReference type="ARBA" id="ARBA00012551"/>
    </source>
</evidence>
<dbReference type="InterPro" id="IPR008047">
    <property type="entry name" value="MCM_4"/>
</dbReference>
<keyword evidence="8 9" id="KW-0238">DNA-binding</keyword>
<dbReference type="InterPro" id="IPR027417">
    <property type="entry name" value="P-loop_NTPase"/>
</dbReference>
<dbReference type="Proteomes" id="UP001320159">
    <property type="component" value="Unassembled WGS sequence"/>
</dbReference>
<keyword evidence="4 9" id="KW-0547">Nucleotide-binding</keyword>
<keyword evidence="13" id="KW-1185">Reference proteome</keyword>
<evidence type="ECO:0000256" key="5">
    <source>
        <dbReference type="ARBA" id="ARBA00022801"/>
    </source>
</evidence>
<evidence type="ECO:0000256" key="9">
    <source>
        <dbReference type="RuleBase" id="RU004070"/>
    </source>
</evidence>
<keyword evidence="5" id="KW-0378">Hydrolase</keyword>
<dbReference type="InterPro" id="IPR031327">
    <property type="entry name" value="MCM"/>
</dbReference>
<evidence type="ECO:0000256" key="4">
    <source>
        <dbReference type="ARBA" id="ARBA00022741"/>
    </source>
</evidence>
<evidence type="ECO:0000256" key="6">
    <source>
        <dbReference type="ARBA" id="ARBA00022806"/>
    </source>
</evidence>
<dbReference type="InterPro" id="IPR027925">
    <property type="entry name" value="MCM_N"/>
</dbReference>
<dbReference type="GO" id="GO:0003697">
    <property type="term" value="F:single-stranded DNA binding"/>
    <property type="evidence" value="ECO:0007669"/>
    <property type="project" value="TreeGrafter"/>
</dbReference>
<dbReference type="Pfam" id="PF14551">
    <property type="entry name" value="MCM_N"/>
    <property type="match status" value="1"/>
</dbReference>